<dbReference type="SUPFAM" id="SSF54001">
    <property type="entry name" value="Cysteine proteinases"/>
    <property type="match status" value="1"/>
</dbReference>
<dbReference type="PANTHER" id="PTHR46915">
    <property type="entry name" value="UBIQUITIN-LIKE PROTEASE 4-RELATED"/>
    <property type="match status" value="1"/>
</dbReference>
<reference evidence="6" key="1">
    <citation type="journal article" date="2017" name="Nature">
        <title>The genome of Chenopodium quinoa.</title>
        <authorList>
            <person name="Jarvis D.E."/>
            <person name="Ho Y.S."/>
            <person name="Lightfoot D.J."/>
            <person name="Schmoeckel S.M."/>
            <person name="Li B."/>
            <person name="Borm T.J.A."/>
            <person name="Ohyanagi H."/>
            <person name="Mineta K."/>
            <person name="Michell C.T."/>
            <person name="Saber N."/>
            <person name="Kharbatia N.M."/>
            <person name="Rupper R.R."/>
            <person name="Sharp A.R."/>
            <person name="Dally N."/>
            <person name="Boughton B.A."/>
            <person name="Woo Y.H."/>
            <person name="Gao G."/>
            <person name="Schijlen E.G.W.M."/>
            <person name="Guo X."/>
            <person name="Momin A.A."/>
            <person name="Negrao S."/>
            <person name="Al-Babili S."/>
            <person name="Gehring C."/>
            <person name="Roessner U."/>
            <person name="Jung C."/>
            <person name="Murphy K."/>
            <person name="Arold S.T."/>
            <person name="Gojobori T."/>
            <person name="van der Linden C.G."/>
            <person name="van Loo E.N."/>
            <person name="Jellen E.N."/>
            <person name="Maughan P.J."/>
            <person name="Tester M."/>
        </authorList>
    </citation>
    <scope>NUCLEOTIDE SEQUENCE [LARGE SCALE GENOMIC DNA]</scope>
    <source>
        <strain evidence="6">cv. PI 614886</strain>
    </source>
</reference>
<reference evidence="6" key="2">
    <citation type="submission" date="2021-03" db="UniProtKB">
        <authorList>
            <consortium name="EnsemblPlants"/>
        </authorList>
    </citation>
    <scope>IDENTIFICATION</scope>
</reference>
<dbReference type="SMR" id="A0A803NE11"/>
<protein>
    <recommendedName>
        <fullName evidence="5">Ubiquitin-like protease family profile domain-containing protein</fullName>
    </recommendedName>
</protein>
<dbReference type="GO" id="GO:0016926">
    <property type="term" value="P:protein desumoylation"/>
    <property type="evidence" value="ECO:0007669"/>
    <property type="project" value="UniProtKB-ARBA"/>
</dbReference>
<dbReference type="PANTHER" id="PTHR46915:SF6">
    <property type="entry name" value="CYSTEINE PROTEINASES SUPERFAMILY PROTEIN"/>
    <property type="match status" value="1"/>
</dbReference>
<evidence type="ECO:0000256" key="3">
    <source>
        <dbReference type="ARBA" id="ARBA00022801"/>
    </source>
</evidence>
<evidence type="ECO:0000256" key="2">
    <source>
        <dbReference type="ARBA" id="ARBA00022670"/>
    </source>
</evidence>
<evidence type="ECO:0000313" key="6">
    <source>
        <dbReference type="EnsemblPlants" id="AUR62044358-RA:cds"/>
    </source>
</evidence>
<keyword evidence="7" id="KW-1185">Reference proteome</keyword>
<evidence type="ECO:0000313" key="7">
    <source>
        <dbReference type="Proteomes" id="UP000596660"/>
    </source>
</evidence>
<keyword evidence="4" id="KW-0788">Thiol protease</keyword>
<evidence type="ECO:0000256" key="4">
    <source>
        <dbReference type="ARBA" id="ARBA00022807"/>
    </source>
</evidence>
<dbReference type="PROSITE" id="PS50600">
    <property type="entry name" value="ULP_PROTEASE"/>
    <property type="match status" value="1"/>
</dbReference>
<name>A0A803NE11_CHEQI</name>
<accession>A0A803NE11</accession>
<dbReference type="InterPro" id="IPR003653">
    <property type="entry name" value="Peptidase_C48_C"/>
</dbReference>
<organism evidence="6 7">
    <name type="scientific">Chenopodium quinoa</name>
    <name type="common">Quinoa</name>
    <dbReference type="NCBI Taxonomy" id="63459"/>
    <lineage>
        <taxon>Eukaryota</taxon>
        <taxon>Viridiplantae</taxon>
        <taxon>Streptophyta</taxon>
        <taxon>Embryophyta</taxon>
        <taxon>Tracheophyta</taxon>
        <taxon>Spermatophyta</taxon>
        <taxon>Magnoliopsida</taxon>
        <taxon>eudicotyledons</taxon>
        <taxon>Gunneridae</taxon>
        <taxon>Pentapetalae</taxon>
        <taxon>Caryophyllales</taxon>
        <taxon>Chenopodiaceae</taxon>
        <taxon>Chenopodioideae</taxon>
        <taxon>Atripliceae</taxon>
        <taxon>Chenopodium</taxon>
    </lineage>
</organism>
<dbReference type="InterPro" id="IPR038765">
    <property type="entry name" value="Papain-like_cys_pep_sf"/>
</dbReference>
<dbReference type="GO" id="GO:0008234">
    <property type="term" value="F:cysteine-type peptidase activity"/>
    <property type="evidence" value="ECO:0007669"/>
    <property type="project" value="UniProtKB-KW"/>
</dbReference>
<dbReference type="Proteomes" id="UP000596660">
    <property type="component" value="Unplaced"/>
</dbReference>
<dbReference type="AlphaFoldDB" id="A0A803NE11"/>
<dbReference type="EnsemblPlants" id="AUR62044358-RA">
    <property type="protein sequence ID" value="AUR62044358-RA:cds"/>
    <property type="gene ID" value="AUR62044358"/>
</dbReference>
<evidence type="ECO:0000256" key="1">
    <source>
        <dbReference type="ARBA" id="ARBA00005234"/>
    </source>
</evidence>
<evidence type="ECO:0000259" key="5">
    <source>
        <dbReference type="PROSITE" id="PS50600"/>
    </source>
</evidence>
<dbReference type="Gramene" id="AUR62044358-RA">
    <property type="protein sequence ID" value="AUR62044358-RA:cds"/>
    <property type="gene ID" value="AUR62044358"/>
</dbReference>
<dbReference type="Pfam" id="PF02902">
    <property type="entry name" value="Peptidase_C48"/>
    <property type="match status" value="1"/>
</dbReference>
<dbReference type="Gene3D" id="3.40.395.10">
    <property type="entry name" value="Adenoviral Proteinase, Chain A"/>
    <property type="match status" value="1"/>
</dbReference>
<feature type="domain" description="Ubiquitin-like protease family profile" evidence="5">
    <location>
        <begin position="1"/>
        <end position="222"/>
    </location>
</feature>
<keyword evidence="3" id="KW-0378">Hydrolase</keyword>
<keyword evidence="2" id="KW-0645">Protease</keyword>
<sequence>MPSSRSKLIKRLLLTEIYEDGVVTYYCDVNTGVMFRKDAKASKKRLEPCLKKSKSRGRQLSGKRSKMGSCKFDDNLETIWRSFSEDKRAAFAHLYSFYYLIYKSRRIRALELIKKKHIFSKKYVFVPIVCWDHWRLVIFCHFGEAISSKTRTRCILLLDSAETSADVIGPVVRKLVFDIFKAEGRPESKDDIYQIPLKMPKVPQQTNDFDCGRFVLFFIKLFMDAAPENFSLSNGYPYFLTSNWFRPEHFDKFCNKLEEDIPTPEQGVEQVPRRISQRITAQQTFQKDSQTSYPPNKDVVLVID</sequence>
<dbReference type="OMA" id="CHFDEIS"/>
<comment type="similarity">
    <text evidence="1">Belongs to the peptidase C48 family.</text>
</comment>
<proteinExistence type="inferred from homology"/>
<dbReference type="GO" id="GO:0006508">
    <property type="term" value="P:proteolysis"/>
    <property type="evidence" value="ECO:0007669"/>
    <property type="project" value="UniProtKB-KW"/>
</dbReference>